<proteinExistence type="predicted"/>
<dbReference type="Proteomes" id="UP001236652">
    <property type="component" value="Chromosome"/>
</dbReference>
<dbReference type="Pfam" id="PF02494">
    <property type="entry name" value="HYR"/>
    <property type="match status" value="1"/>
</dbReference>
<dbReference type="InterPro" id="IPR012334">
    <property type="entry name" value="Pectin_lyas_fold"/>
</dbReference>
<dbReference type="RefSeq" id="WP_231416949.1">
    <property type="nucleotide sequence ID" value="NZ_CP126446.1"/>
</dbReference>
<dbReference type="InterPro" id="IPR003410">
    <property type="entry name" value="HYR_dom"/>
</dbReference>
<dbReference type="InterPro" id="IPR013783">
    <property type="entry name" value="Ig-like_fold"/>
</dbReference>
<evidence type="ECO:0000313" key="4">
    <source>
        <dbReference type="Proteomes" id="UP001236652"/>
    </source>
</evidence>
<dbReference type="PANTHER" id="PTHR24273:SF32">
    <property type="entry name" value="HYALIN"/>
    <property type="match status" value="1"/>
</dbReference>
<organism evidence="3 4">
    <name type="scientific">Pontibacillus chungwhensis</name>
    <dbReference type="NCBI Taxonomy" id="265426"/>
    <lineage>
        <taxon>Bacteria</taxon>
        <taxon>Bacillati</taxon>
        <taxon>Bacillota</taxon>
        <taxon>Bacilli</taxon>
        <taxon>Bacillales</taxon>
        <taxon>Bacillaceae</taxon>
        <taxon>Pontibacillus</taxon>
    </lineage>
</organism>
<dbReference type="Pfam" id="PF13229">
    <property type="entry name" value="Beta_helix"/>
    <property type="match status" value="1"/>
</dbReference>
<keyword evidence="4" id="KW-1185">Reference proteome</keyword>
<gene>
    <name evidence="3" type="ORF">QNI29_13090</name>
</gene>
<dbReference type="EMBL" id="CP126446">
    <property type="protein sequence ID" value="WIF96682.1"/>
    <property type="molecule type" value="Genomic_DNA"/>
</dbReference>
<dbReference type="SUPFAM" id="SSF51126">
    <property type="entry name" value="Pectin lyase-like"/>
    <property type="match status" value="1"/>
</dbReference>
<protein>
    <submittedName>
        <fullName evidence="3">HYR domain-containing protein</fullName>
    </submittedName>
</protein>
<dbReference type="PANTHER" id="PTHR24273">
    <property type="entry name" value="FI04643P-RELATED"/>
    <property type="match status" value="1"/>
</dbReference>
<dbReference type="SMART" id="SM00710">
    <property type="entry name" value="PbH1"/>
    <property type="match status" value="8"/>
</dbReference>
<dbReference type="InterPro" id="IPR006626">
    <property type="entry name" value="PbH1"/>
</dbReference>
<dbReference type="InterPro" id="IPR039448">
    <property type="entry name" value="Beta_helix"/>
</dbReference>
<accession>A0ABY8UT53</accession>
<evidence type="ECO:0000313" key="3">
    <source>
        <dbReference type="EMBL" id="WIF96682.1"/>
    </source>
</evidence>
<dbReference type="InterPro" id="IPR011050">
    <property type="entry name" value="Pectin_lyase_fold/virulence"/>
</dbReference>
<dbReference type="Gene3D" id="2.60.40.10">
    <property type="entry name" value="Immunoglobulins"/>
    <property type="match status" value="1"/>
</dbReference>
<dbReference type="Gene3D" id="2.160.20.10">
    <property type="entry name" value="Single-stranded right-handed beta-helix, Pectin lyase-like"/>
    <property type="match status" value="1"/>
</dbReference>
<dbReference type="PROSITE" id="PS50825">
    <property type="entry name" value="HYR"/>
    <property type="match status" value="1"/>
</dbReference>
<feature type="domain" description="HYR" evidence="2">
    <location>
        <begin position="450"/>
        <end position="532"/>
    </location>
</feature>
<reference evidence="3 4" key="1">
    <citation type="submission" date="2023-05" db="EMBL/GenBank/DDBJ databases">
        <title>Comparative genomics reveals the evidence of polycyclic aromatic hydrocarbons degradation in moderately halophilic genus Pontibacillus.</title>
        <authorList>
            <person name="Yang H."/>
            <person name="Qian Z."/>
        </authorList>
    </citation>
    <scope>NUCLEOTIDE SEQUENCE [LARGE SCALE GENOMIC DNA]</scope>
    <source>
        <strain evidence="4">HN14</strain>
    </source>
</reference>
<evidence type="ECO:0000256" key="1">
    <source>
        <dbReference type="ARBA" id="ARBA00022737"/>
    </source>
</evidence>
<sequence>MATEVYVPTDYPTIQEGIDNVDPGGTVYVEAGLYTPAASITITKPVTILGPQADVDPRPICSTTRIPGDPTTEAIVDGGGALSNIFIIQADDVTINGFEVRNGNGDLIYSPVPIKFRPIVSYNIVHNSLTDEGIQLRAIRDGLITYNHVYDTAGDAINVCCGSTNNTISYNEVNNIRSGNAALYFYEASDFIIEQNIVHDVRINDGIKLGDSGDDNLTGGVIRNNIVYDVAQDGITLRMSNTLIDGNEIYNTRSDNGAIYIDGRPDSISITNNCVRDNGEPGGLTYGVRIGKDGNLPTNVLVTGNNIFNNIAGELFYNSSIPPALDAEDNWWGDASGPPPGSIVGNVDYFPFLTEPAQVCNPNILCPDDIIVSNDPGQCSAVVSYEVTARSNDCGIVEITCNGNTQTFFPPQQEVTITEEKTFIVGTTDVTCTTTNASGDQGECSFSVTVNDTEPPVITCPADVVVGVGPGEPGTIVNFPNPTVTDNCQGATADCTPSSGDFFPVGTTPVTCTATDASGNKSQCTFSVRVAQINQLSADVLVRITNEVDVTAPITLELPTELPSDQLTFTQNNVPPSYCINANKVYDWIVFCSTERVTIPLPDECIVAILDCQNAGQTITKTCRVLSDESTFDIVGTIQPFPQQPELSIVPIEISVPIILTYRCNNECICTVEAIVTTHDEVIVCYPEDTSFEARVRDGSCRIIREIETMD</sequence>
<name>A0ABY8UT53_9BACI</name>
<keyword evidence="1" id="KW-0677">Repeat</keyword>
<evidence type="ECO:0000259" key="2">
    <source>
        <dbReference type="PROSITE" id="PS50825"/>
    </source>
</evidence>